<keyword evidence="2 9" id="KW-0812">Transmembrane</keyword>
<evidence type="ECO:0000256" key="9">
    <source>
        <dbReference type="SAM" id="Phobius"/>
    </source>
</evidence>
<evidence type="ECO:0000256" key="2">
    <source>
        <dbReference type="ARBA" id="ARBA00022692"/>
    </source>
</evidence>
<dbReference type="InterPro" id="IPR017452">
    <property type="entry name" value="GPCR_Rhodpsn_7TM"/>
</dbReference>
<feature type="transmembrane region" description="Helical" evidence="9">
    <location>
        <begin position="112"/>
        <end position="131"/>
    </location>
</feature>
<evidence type="ECO:0000256" key="8">
    <source>
        <dbReference type="ARBA" id="ARBA00023224"/>
    </source>
</evidence>
<dbReference type="GO" id="GO:0004930">
    <property type="term" value="F:G protein-coupled receptor activity"/>
    <property type="evidence" value="ECO:0007669"/>
    <property type="project" value="UniProtKB-KW"/>
</dbReference>
<gene>
    <name evidence="11" type="ORF">ACEWY4_026402</name>
</gene>
<keyword evidence="7" id="KW-0325">Glycoprotein</keyword>
<feature type="domain" description="G-protein coupled receptors family 1 profile" evidence="10">
    <location>
        <begin position="46"/>
        <end position="270"/>
    </location>
</feature>
<keyword evidence="6" id="KW-0675">Receptor</keyword>
<feature type="transmembrane region" description="Helical" evidence="9">
    <location>
        <begin position="215"/>
        <end position="238"/>
    </location>
</feature>
<protein>
    <recommendedName>
        <fullName evidence="10">G-protein coupled receptors family 1 profile domain-containing protein</fullName>
    </recommendedName>
</protein>
<keyword evidence="12" id="KW-1185">Reference proteome</keyword>
<feature type="transmembrane region" description="Helical" evidence="9">
    <location>
        <begin position="143"/>
        <end position="162"/>
    </location>
</feature>
<evidence type="ECO:0000256" key="3">
    <source>
        <dbReference type="ARBA" id="ARBA00022989"/>
    </source>
</evidence>
<keyword evidence="4" id="KW-0297">G-protein coupled receptor</keyword>
<evidence type="ECO:0000256" key="4">
    <source>
        <dbReference type="ARBA" id="ARBA00023040"/>
    </source>
</evidence>
<organism evidence="11 12">
    <name type="scientific">Coilia grayii</name>
    <name type="common">Gray's grenadier anchovy</name>
    <dbReference type="NCBI Taxonomy" id="363190"/>
    <lineage>
        <taxon>Eukaryota</taxon>
        <taxon>Metazoa</taxon>
        <taxon>Chordata</taxon>
        <taxon>Craniata</taxon>
        <taxon>Vertebrata</taxon>
        <taxon>Euteleostomi</taxon>
        <taxon>Actinopterygii</taxon>
        <taxon>Neopterygii</taxon>
        <taxon>Teleostei</taxon>
        <taxon>Clupei</taxon>
        <taxon>Clupeiformes</taxon>
        <taxon>Clupeoidei</taxon>
        <taxon>Engraulidae</taxon>
        <taxon>Coilinae</taxon>
        <taxon>Coilia</taxon>
    </lineage>
</organism>
<dbReference type="AlphaFoldDB" id="A0ABD1IV55"/>
<dbReference type="EMBL" id="JBHFQA010000023">
    <property type="protein sequence ID" value="KAL2078717.1"/>
    <property type="molecule type" value="Genomic_DNA"/>
</dbReference>
<evidence type="ECO:0000256" key="5">
    <source>
        <dbReference type="ARBA" id="ARBA00023136"/>
    </source>
</evidence>
<accession>A0ABD1IV55</accession>
<evidence type="ECO:0000313" key="12">
    <source>
        <dbReference type="Proteomes" id="UP001591681"/>
    </source>
</evidence>
<reference evidence="11 12" key="1">
    <citation type="submission" date="2024-09" db="EMBL/GenBank/DDBJ databases">
        <title>A chromosome-level genome assembly of Gray's grenadier anchovy, Coilia grayii.</title>
        <authorList>
            <person name="Fu Z."/>
        </authorList>
    </citation>
    <scope>NUCLEOTIDE SEQUENCE [LARGE SCALE GENOMIC DNA]</scope>
    <source>
        <strain evidence="11">G4</strain>
        <tissue evidence="11">Muscle</tissue>
    </source>
</reference>
<dbReference type="PANTHER" id="PTHR24232">
    <property type="entry name" value="G-PROTEIN COUPLED RECEPTOR"/>
    <property type="match status" value="1"/>
</dbReference>
<dbReference type="GO" id="GO:0016020">
    <property type="term" value="C:membrane"/>
    <property type="evidence" value="ECO:0007669"/>
    <property type="project" value="UniProtKB-SubCell"/>
</dbReference>
<proteinExistence type="predicted"/>
<comment type="caution">
    <text evidence="11">The sequence shown here is derived from an EMBL/GenBank/DDBJ whole genome shotgun (WGS) entry which is preliminary data.</text>
</comment>
<dbReference type="Gene3D" id="1.20.1070.10">
    <property type="entry name" value="Rhodopsin 7-helix transmembrane proteins"/>
    <property type="match status" value="1"/>
</dbReference>
<name>A0ABD1IV55_9TELE</name>
<dbReference type="InterPro" id="IPR000276">
    <property type="entry name" value="GPCR_Rhodpsn"/>
</dbReference>
<dbReference type="PROSITE" id="PS50262">
    <property type="entry name" value="G_PROTEIN_RECEP_F1_2"/>
    <property type="match status" value="1"/>
</dbReference>
<evidence type="ECO:0000256" key="1">
    <source>
        <dbReference type="ARBA" id="ARBA00004141"/>
    </source>
</evidence>
<dbReference type="SUPFAM" id="SSF81321">
    <property type="entry name" value="Family A G protein-coupled receptor-like"/>
    <property type="match status" value="1"/>
</dbReference>
<evidence type="ECO:0000256" key="6">
    <source>
        <dbReference type="ARBA" id="ARBA00023170"/>
    </source>
</evidence>
<evidence type="ECO:0000256" key="7">
    <source>
        <dbReference type="ARBA" id="ARBA00023180"/>
    </source>
</evidence>
<evidence type="ECO:0000259" key="10">
    <source>
        <dbReference type="PROSITE" id="PS50262"/>
    </source>
</evidence>
<dbReference type="Proteomes" id="UP001591681">
    <property type="component" value="Unassembled WGS sequence"/>
</dbReference>
<feature type="transmembrane region" description="Helical" evidence="9">
    <location>
        <begin position="31"/>
        <end position="54"/>
    </location>
</feature>
<feature type="transmembrane region" description="Helical" evidence="9">
    <location>
        <begin position="66"/>
        <end position="92"/>
    </location>
</feature>
<keyword evidence="8" id="KW-0807">Transducer</keyword>
<keyword evidence="5 9" id="KW-0472">Membrane</keyword>
<comment type="subcellular location">
    <subcellularLocation>
        <location evidence="1">Membrane</location>
        <topology evidence="1">Multi-pass membrane protein</topology>
    </subcellularLocation>
</comment>
<dbReference type="Pfam" id="PF00001">
    <property type="entry name" value="7tm_1"/>
    <property type="match status" value="1"/>
</dbReference>
<evidence type="ECO:0000313" key="11">
    <source>
        <dbReference type="EMBL" id="KAL2078717.1"/>
    </source>
</evidence>
<feature type="transmembrane region" description="Helical" evidence="9">
    <location>
        <begin position="174"/>
        <end position="194"/>
    </location>
</feature>
<dbReference type="PANTHER" id="PTHR24232:SF85">
    <property type="entry name" value="G-PROTEIN COUPLED RECEPTOR 4"/>
    <property type="match status" value="1"/>
</dbReference>
<keyword evidence="3 9" id="KW-1133">Transmembrane helix</keyword>
<feature type="transmembrane region" description="Helical" evidence="9">
    <location>
        <begin position="250"/>
        <end position="271"/>
    </location>
</feature>
<sequence length="297" mass="33250">MRSASPNITSVTNTTEDWDYYCIELPVGPTVWAGFGVLSGCVGIPASVWLLWVLGQRQRKGVTNDIYMLNLTVMDAIFNFYITPAMLNFLLWKNEMISKVNHVLYCFNISGRPLFMACICVDCFMAVVHPVTYMKMRRSRYRLLPCAAVWGFTLLFGMLFVHNQRLFITSYTGLPYLLSIPTIVVCDLAILHTLRKPDPSRRSDVHPQKQRALQTITTSLVMTLVSYLPVLLVCPFLSLMPATDQVKMCVIIIPVLIAPMLGSIIMPLLHLHGLGSLRGLQQCTRVSGPSGPPAQQP</sequence>